<evidence type="ECO:0000256" key="2">
    <source>
        <dbReference type="ARBA" id="ARBA00023125"/>
    </source>
</evidence>
<dbReference type="InterPro" id="IPR011006">
    <property type="entry name" value="CheY-like_superfamily"/>
</dbReference>
<dbReference type="PANTHER" id="PTHR43214">
    <property type="entry name" value="TWO-COMPONENT RESPONSE REGULATOR"/>
    <property type="match status" value="1"/>
</dbReference>
<keyword evidence="1" id="KW-0597">Phosphoprotein</keyword>
<dbReference type="OrthoDB" id="3197423at2"/>
<dbReference type="Pfam" id="PF00196">
    <property type="entry name" value="GerE"/>
    <property type="match status" value="1"/>
</dbReference>
<evidence type="ECO:0000256" key="1">
    <source>
        <dbReference type="ARBA" id="ARBA00022553"/>
    </source>
</evidence>
<dbReference type="InterPro" id="IPR000792">
    <property type="entry name" value="Tscrpt_reg_LuxR_C"/>
</dbReference>
<dbReference type="GO" id="GO:0000160">
    <property type="term" value="P:phosphorelay signal transduction system"/>
    <property type="evidence" value="ECO:0007669"/>
    <property type="project" value="InterPro"/>
</dbReference>
<dbReference type="PROSITE" id="PS50110">
    <property type="entry name" value="RESPONSE_REGULATORY"/>
    <property type="match status" value="1"/>
</dbReference>
<proteinExistence type="predicted"/>
<dbReference type="CDD" id="cd06170">
    <property type="entry name" value="LuxR_C_like"/>
    <property type="match status" value="1"/>
</dbReference>
<sequence length="241" mass="25341">MAEPDDAVPPSAVSGTERPVRVLICDDHEVTRHGLRAVLRRIPGLSVVAEAASVGEALPLAATARPDVTLMGIDGQGAALPGVVREMTGTGTRVLLLGESGAVSDLLEVLRAGARGYVHAAVSSQRLIECVRAVARGETVLDADVTGELLHRLDDVVRSEDGEPRGHGPLTARQQGVAELVAQGLTNAEIADRLQLSRATVKGHITVALRRLGLRDRTQLAIHVHRNPQFGDGRGVFPAGC</sequence>
<dbReference type="SMART" id="SM00421">
    <property type="entry name" value="HTH_LUXR"/>
    <property type="match status" value="1"/>
</dbReference>
<evidence type="ECO:0000259" key="5">
    <source>
        <dbReference type="PROSITE" id="PS50110"/>
    </source>
</evidence>
<gene>
    <name evidence="6" type="ORF">SAMN05660209_03089</name>
</gene>
<dbReference type="Gene3D" id="3.40.50.2300">
    <property type="match status" value="1"/>
</dbReference>
<dbReference type="InterPro" id="IPR016032">
    <property type="entry name" value="Sig_transdc_resp-reg_C-effctor"/>
</dbReference>
<dbReference type="GO" id="GO:0006355">
    <property type="term" value="P:regulation of DNA-templated transcription"/>
    <property type="evidence" value="ECO:0007669"/>
    <property type="project" value="InterPro"/>
</dbReference>
<dbReference type="InterPro" id="IPR001789">
    <property type="entry name" value="Sig_transdc_resp-reg_receiver"/>
</dbReference>
<comment type="caution">
    <text evidence="3">Lacks conserved residue(s) required for the propagation of feature annotation.</text>
</comment>
<evidence type="ECO:0000313" key="6">
    <source>
        <dbReference type="EMBL" id="SDY54137.1"/>
    </source>
</evidence>
<feature type="domain" description="HTH luxR-type" evidence="4">
    <location>
        <begin position="163"/>
        <end position="228"/>
    </location>
</feature>
<dbReference type="Pfam" id="PF00072">
    <property type="entry name" value="Response_reg"/>
    <property type="match status" value="1"/>
</dbReference>
<dbReference type="SUPFAM" id="SSF46894">
    <property type="entry name" value="C-terminal effector domain of the bipartite response regulators"/>
    <property type="match status" value="1"/>
</dbReference>
<keyword evidence="2" id="KW-0238">DNA-binding</keyword>
<dbReference type="SUPFAM" id="SSF52172">
    <property type="entry name" value="CheY-like"/>
    <property type="match status" value="1"/>
</dbReference>
<evidence type="ECO:0000259" key="4">
    <source>
        <dbReference type="PROSITE" id="PS50043"/>
    </source>
</evidence>
<dbReference type="Proteomes" id="UP000198921">
    <property type="component" value="Unassembled WGS sequence"/>
</dbReference>
<accession>A0A1H3KPQ5</accession>
<dbReference type="SMART" id="SM00448">
    <property type="entry name" value="REC"/>
    <property type="match status" value="1"/>
</dbReference>
<dbReference type="STRING" id="1137993.SAMN05660209_03089"/>
<evidence type="ECO:0000313" key="7">
    <source>
        <dbReference type="Proteomes" id="UP000198921"/>
    </source>
</evidence>
<dbReference type="PROSITE" id="PS50043">
    <property type="entry name" value="HTH_LUXR_2"/>
    <property type="match status" value="1"/>
</dbReference>
<feature type="domain" description="Response regulatory" evidence="5">
    <location>
        <begin position="21"/>
        <end position="135"/>
    </location>
</feature>
<organism evidence="6 7">
    <name type="scientific">Geodermatophilus africanus</name>
    <dbReference type="NCBI Taxonomy" id="1137993"/>
    <lineage>
        <taxon>Bacteria</taxon>
        <taxon>Bacillati</taxon>
        <taxon>Actinomycetota</taxon>
        <taxon>Actinomycetes</taxon>
        <taxon>Geodermatophilales</taxon>
        <taxon>Geodermatophilaceae</taxon>
        <taxon>Geodermatophilus</taxon>
    </lineage>
</organism>
<dbReference type="RefSeq" id="WP_091158086.1">
    <property type="nucleotide sequence ID" value="NZ_FNOT01000008.1"/>
</dbReference>
<dbReference type="GO" id="GO:0003677">
    <property type="term" value="F:DNA binding"/>
    <property type="evidence" value="ECO:0007669"/>
    <property type="project" value="UniProtKB-KW"/>
</dbReference>
<protein>
    <submittedName>
        <fullName evidence="6">Two component transcriptional regulator, LuxR family</fullName>
    </submittedName>
</protein>
<evidence type="ECO:0000256" key="3">
    <source>
        <dbReference type="PROSITE-ProRule" id="PRU00169"/>
    </source>
</evidence>
<dbReference type="PRINTS" id="PR00038">
    <property type="entry name" value="HTHLUXR"/>
</dbReference>
<dbReference type="InterPro" id="IPR039420">
    <property type="entry name" value="WalR-like"/>
</dbReference>
<dbReference type="EMBL" id="FNOT01000008">
    <property type="protein sequence ID" value="SDY54137.1"/>
    <property type="molecule type" value="Genomic_DNA"/>
</dbReference>
<name>A0A1H3KPQ5_9ACTN</name>
<dbReference type="AlphaFoldDB" id="A0A1H3KPQ5"/>
<dbReference type="InterPro" id="IPR058245">
    <property type="entry name" value="NreC/VraR/RcsB-like_REC"/>
</dbReference>
<dbReference type="CDD" id="cd17535">
    <property type="entry name" value="REC_NarL-like"/>
    <property type="match status" value="1"/>
</dbReference>
<keyword evidence="7" id="KW-1185">Reference proteome</keyword>
<reference evidence="7" key="1">
    <citation type="submission" date="2016-10" db="EMBL/GenBank/DDBJ databases">
        <authorList>
            <person name="Varghese N."/>
            <person name="Submissions S."/>
        </authorList>
    </citation>
    <scope>NUCLEOTIDE SEQUENCE [LARGE SCALE GENOMIC DNA]</scope>
    <source>
        <strain evidence="7">DSM 45422</strain>
    </source>
</reference>